<sequence length="161" mass="17658">MEFWSTRNPRKLTTYTLTITSPPDEDLAPLFRDDRTPCAVTNGDDLSTSGVVVECETVTVGGEEEEEEHVWDFLCGSRERQRKGRGPGDGAPPKMEELAGKAPPRTPVAGEGGRFPPRPRGVARDERRTPERSEAPSLPLLPLPAQDHHPHKSFGSTSCLS</sequence>
<proteinExistence type="predicted"/>
<dbReference type="EMBL" id="CASHTH010001552">
    <property type="protein sequence ID" value="CAI8016707.1"/>
    <property type="molecule type" value="Genomic_DNA"/>
</dbReference>
<name>A0AA35WK33_GEOBA</name>
<organism evidence="2 3">
    <name type="scientific">Geodia barretti</name>
    <name type="common">Barrett's horny sponge</name>
    <dbReference type="NCBI Taxonomy" id="519541"/>
    <lineage>
        <taxon>Eukaryota</taxon>
        <taxon>Metazoa</taxon>
        <taxon>Porifera</taxon>
        <taxon>Demospongiae</taxon>
        <taxon>Heteroscleromorpha</taxon>
        <taxon>Tetractinellida</taxon>
        <taxon>Astrophorina</taxon>
        <taxon>Geodiidae</taxon>
        <taxon>Geodia</taxon>
    </lineage>
</organism>
<feature type="region of interest" description="Disordered" evidence="1">
    <location>
        <begin position="74"/>
        <end position="161"/>
    </location>
</feature>
<keyword evidence="3" id="KW-1185">Reference proteome</keyword>
<evidence type="ECO:0000313" key="2">
    <source>
        <dbReference type="EMBL" id="CAI8016707.1"/>
    </source>
</evidence>
<dbReference type="AlphaFoldDB" id="A0AA35WK33"/>
<protein>
    <submittedName>
        <fullName evidence="2">Uncharacterized protein</fullName>
    </submittedName>
</protein>
<evidence type="ECO:0000256" key="1">
    <source>
        <dbReference type="SAM" id="MobiDB-lite"/>
    </source>
</evidence>
<reference evidence="2" key="1">
    <citation type="submission" date="2023-03" db="EMBL/GenBank/DDBJ databases">
        <authorList>
            <person name="Steffen K."/>
            <person name="Cardenas P."/>
        </authorList>
    </citation>
    <scope>NUCLEOTIDE SEQUENCE</scope>
</reference>
<comment type="caution">
    <text evidence="2">The sequence shown here is derived from an EMBL/GenBank/DDBJ whole genome shotgun (WGS) entry which is preliminary data.</text>
</comment>
<evidence type="ECO:0000313" key="3">
    <source>
        <dbReference type="Proteomes" id="UP001174909"/>
    </source>
</evidence>
<dbReference type="Proteomes" id="UP001174909">
    <property type="component" value="Unassembled WGS sequence"/>
</dbReference>
<feature type="compositionally biased region" description="Basic and acidic residues" evidence="1">
    <location>
        <begin position="122"/>
        <end position="134"/>
    </location>
</feature>
<gene>
    <name evidence="2" type="ORF">GBAR_LOCUS10230</name>
</gene>
<accession>A0AA35WK33</accession>